<gene>
    <name evidence="1" type="ORF">SAMN04490243_0851</name>
</gene>
<evidence type="ECO:0000313" key="2">
    <source>
        <dbReference type="Proteomes" id="UP000199534"/>
    </source>
</evidence>
<dbReference type="AlphaFoldDB" id="A0A1I6FXC6"/>
<evidence type="ECO:0000313" key="1">
    <source>
        <dbReference type="EMBL" id="SFR34564.1"/>
    </source>
</evidence>
<accession>A0A1I6FXC6</accession>
<dbReference type="RefSeq" id="WP_092980932.1">
    <property type="nucleotide sequence ID" value="NZ_FOYQ01000001.1"/>
</dbReference>
<organism evidence="1 2">
    <name type="scientific">Robiginitalea myxolifaciens</name>
    <dbReference type="NCBI Taxonomy" id="400055"/>
    <lineage>
        <taxon>Bacteria</taxon>
        <taxon>Pseudomonadati</taxon>
        <taxon>Bacteroidota</taxon>
        <taxon>Flavobacteriia</taxon>
        <taxon>Flavobacteriales</taxon>
        <taxon>Flavobacteriaceae</taxon>
        <taxon>Robiginitalea</taxon>
    </lineage>
</organism>
<protein>
    <submittedName>
        <fullName evidence="1">Uncharacterized protein</fullName>
    </submittedName>
</protein>
<sequence>MGKKKQKKAAEKLQKIRLKHLQRFQEIQCSGKACKSKCCKKYKKCEEKRCKRCPCKDLLKKCDFVLELERVA</sequence>
<dbReference type="Proteomes" id="UP000199534">
    <property type="component" value="Unassembled WGS sequence"/>
</dbReference>
<reference evidence="1 2" key="1">
    <citation type="submission" date="2016-10" db="EMBL/GenBank/DDBJ databases">
        <authorList>
            <person name="de Groot N.N."/>
        </authorList>
    </citation>
    <scope>NUCLEOTIDE SEQUENCE [LARGE SCALE GENOMIC DNA]</scope>
    <source>
        <strain evidence="1 2">DSM 21019</strain>
    </source>
</reference>
<name>A0A1I6FXC6_9FLAO</name>
<dbReference type="EMBL" id="FOYQ01000001">
    <property type="protein sequence ID" value="SFR34564.1"/>
    <property type="molecule type" value="Genomic_DNA"/>
</dbReference>
<keyword evidence="2" id="KW-1185">Reference proteome</keyword>
<proteinExistence type="predicted"/>